<dbReference type="Proteomes" id="UP001143328">
    <property type="component" value="Unassembled WGS sequence"/>
</dbReference>
<dbReference type="RefSeq" id="WP_271195690.1">
    <property type="nucleotide sequence ID" value="NZ_BSFN01000006.1"/>
</dbReference>
<proteinExistence type="predicted"/>
<evidence type="ECO:0000313" key="1">
    <source>
        <dbReference type="EMBL" id="GLK89502.1"/>
    </source>
</evidence>
<reference evidence="1" key="1">
    <citation type="journal article" date="2014" name="Int. J. Syst. Evol. Microbiol.">
        <title>Complete genome sequence of Corynebacterium casei LMG S-19264T (=DSM 44701T), isolated from a smear-ripened cheese.</title>
        <authorList>
            <consortium name="US DOE Joint Genome Institute (JGI-PGF)"/>
            <person name="Walter F."/>
            <person name="Albersmeier A."/>
            <person name="Kalinowski J."/>
            <person name="Ruckert C."/>
        </authorList>
    </citation>
    <scope>NUCLEOTIDE SEQUENCE</scope>
    <source>
        <strain evidence="1">VKM B-2935</strain>
    </source>
</reference>
<accession>A0A9W6NG56</accession>
<keyword evidence="2" id="KW-1185">Reference proteome</keyword>
<evidence type="ECO:0000313" key="2">
    <source>
        <dbReference type="Proteomes" id="UP001143328"/>
    </source>
</evidence>
<sequence length="66" mass="7491">MNDLPENEKQVALAVIREMAKAKRSLQDTQRAADEVLKVYRKVTAPKGPNRVLAVFRRIVLPFGSR</sequence>
<reference evidence="1" key="2">
    <citation type="submission" date="2023-01" db="EMBL/GenBank/DDBJ databases">
        <authorList>
            <person name="Sun Q."/>
            <person name="Evtushenko L."/>
        </authorList>
    </citation>
    <scope>NUCLEOTIDE SEQUENCE</scope>
    <source>
        <strain evidence="1">VKM B-2935</strain>
    </source>
</reference>
<organism evidence="1 2">
    <name type="scientific">Pseudomonas turukhanskensis</name>
    <dbReference type="NCBI Taxonomy" id="1806536"/>
    <lineage>
        <taxon>Bacteria</taxon>
        <taxon>Pseudomonadati</taxon>
        <taxon>Pseudomonadota</taxon>
        <taxon>Gammaproteobacteria</taxon>
        <taxon>Pseudomonadales</taxon>
        <taxon>Pseudomonadaceae</taxon>
        <taxon>Pseudomonas</taxon>
    </lineage>
</organism>
<comment type="caution">
    <text evidence="1">The sequence shown here is derived from an EMBL/GenBank/DDBJ whole genome shotgun (WGS) entry which is preliminary data.</text>
</comment>
<name>A0A9W6NG56_9PSED</name>
<dbReference type="AlphaFoldDB" id="A0A9W6NG56"/>
<dbReference type="EMBL" id="BSFN01000006">
    <property type="protein sequence ID" value="GLK89502.1"/>
    <property type="molecule type" value="Genomic_DNA"/>
</dbReference>
<gene>
    <name evidence="1" type="ORF">GCM10017655_25640</name>
</gene>
<protein>
    <submittedName>
        <fullName evidence="1">Uncharacterized protein</fullName>
    </submittedName>
</protein>